<dbReference type="EMBL" id="CP107006">
    <property type="protein sequence ID" value="UYQ95406.1"/>
    <property type="molecule type" value="Genomic_DNA"/>
</dbReference>
<proteinExistence type="predicted"/>
<accession>A0ABY6J6W0</accession>
<name>A0ABY6J6W0_9BACT</name>
<organism evidence="1 2">
    <name type="scientific">Chitinophaga horti</name>
    <dbReference type="NCBI Taxonomy" id="2920382"/>
    <lineage>
        <taxon>Bacteria</taxon>
        <taxon>Pseudomonadati</taxon>
        <taxon>Bacteroidota</taxon>
        <taxon>Chitinophagia</taxon>
        <taxon>Chitinophagales</taxon>
        <taxon>Chitinophagaceae</taxon>
        <taxon>Chitinophaga</taxon>
    </lineage>
</organism>
<sequence>MKQLPVLGLVLLLAACTGSRPRVQDRMQPATGAAAYFANDSTAARAADALFVMKEPTLNGYTGKGDFIRLLWLPTFSNLSVTRINKFDDVLYANYKEMRLDGVVVRDTLIVLQDKAWKDLPAQLTETIPQQTPAEDGITWYLESRINGKYQVRSGWDDGSATGSILQSMLKIR</sequence>
<reference evidence="1" key="1">
    <citation type="submission" date="2022-10" db="EMBL/GenBank/DDBJ databases">
        <title>Chitinophaga sp. nov., isolated from soil.</title>
        <authorList>
            <person name="Jeon C.O."/>
        </authorList>
    </citation>
    <scope>NUCLEOTIDE SEQUENCE</scope>
    <source>
        <strain evidence="1">R8</strain>
    </source>
</reference>
<dbReference type="RefSeq" id="WP_264283147.1">
    <property type="nucleotide sequence ID" value="NZ_CP107006.1"/>
</dbReference>
<dbReference type="Proteomes" id="UP001162741">
    <property type="component" value="Chromosome"/>
</dbReference>
<dbReference type="PROSITE" id="PS51257">
    <property type="entry name" value="PROKAR_LIPOPROTEIN"/>
    <property type="match status" value="1"/>
</dbReference>
<evidence type="ECO:0008006" key="3">
    <source>
        <dbReference type="Google" id="ProtNLM"/>
    </source>
</evidence>
<protein>
    <recommendedName>
        <fullName evidence="3">Lipoprotein</fullName>
    </recommendedName>
</protein>
<keyword evidence="2" id="KW-1185">Reference proteome</keyword>
<evidence type="ECO:0000313" key="1">
    <source>
        <dbReference type="EMBL" id="UYQ95406.1"/>
    </source>
</evidence>
<gene>
    <name evidence="1" type="ORF">MKQ68_09880</name>
</gene>
<evidence type="ECO:0000313" key="2">
    <source>
        <dbReference type="Proteomes" id="UP001162741"/>
    </source>
</evidence>